<dbReference type="RefSeq" id="WP_265048956.1">
    <property type="nucleotide sequence ID" value="NZ_CP100390.1"/>
</dbReference>
<accession>A0ABY6N5S9</accession>
<keyword evidence="5" id="KW-1185">Reference proteome</keyword>
<dbReference type="PROSITE" id="PS51014">
    <property type="entry name" value="COBK_CBIJ"/>
    <property type="match status" value="1"/>
</dbReference>
<dbReference type="Proteomes" id="UP001163739">
    <property type="component" value="Chromosome"/>
</dbReference>
<gene>
    <name evidence="4" type="primary">cobK</name>
    <name evidence="4" type="ORF">NKI27_06990</name>
</gene>
<dbReference type="Pfam" id="PF02571">
    <property type="entry name" value="CbiJ"/>
    <property type="match status" value="1"/>
</dbReference>
<protein>
    <submittedName>
        <fullName evidence="4">Precorrin-6A reductase</fullName>
        <ecNumber evidence="4">1.3.1.54</ecNumber>
    </submittedName>
</protein>
<organism evidence="4 5">
    <name type="scientific">Alkalimarinus alittae</name>
    <dbReference type="NCBI Taxonomy" id="2961619"/>
    <lineage>
        <taxon>Bacteria</taxon>
        <taxon>Pseudomonadati</taxon>
        <taxon>Pseudomonadota</taxon>
        <taxon>Gammaproteobacteria</taxon>
        <taxon>Alteromonadales</taxon>
        <taxon>Alteromonadaceae</taxon>
        <taxon>Alkalimarinus</taxon>
    </lineage>
</organism>
<dbReference type="InterPro" id="IPR003723">
    <property type="entry name" value="Precorrin-6x_reduct"/>
</dbReference>
<evidence type="ECO:0000313" key="5">
    <source>
        <dbReference type="Proteomes" id="UP001163739"/>
    </source>
</evidence>
<evidence type="ECO:0000256" key="1">
    <source>
        <dbReference type="ARBA" id="ARBA00004953"/>
    </source>
</evidence>
<dbReference type="PANTHER" id="PTHR36925">
    <property type="entry name" value="COBALT-PRECORRIN-6A REDUCTASE"/>
    <property type="match status" value="1"/>
</dbReference>
<dbReference type="EC" id="1.3.1.54" evidence="4"/>
<dbReference type="EMBL" id="CP100390">
    <property type="protein sequence ID" value="UZE97483.1"/>
    <property type="molecule type" value="Genomic_DNA"/>
</dbReference>
<sequence>MSLLLLGGTADGRRLAKKLHQQGVSLIYSVAGLVRQPDVPCEVISGGFSQFGGLVEYIKQHAIVAILDVTHPYAAKMSATAVDASKTCCIPCWRFHRPAWEKQAGDLWQEFISWETLLPALKDKKTVFLTAGQLEQQAIDALTANEQQRQLLRTAVEPKVTLSDSMHWIKAIGPFNLTDELALMKTHNVDALVSKNSGGESTVAKIQAARALGVPVYMLERPTLPKADEIFTDSASCERFVVSAFNNGLTINGRTGP</sequence>
<comment type="pathway">
    <text evidence="1">Cofactor biosynthesis; adenosylcobalamin biosynthesis.</text>
</comment>
<evidence type="ECO:0000313" key="4">
    <source>
        <dbReference type="EMBL" id="UZE97483.1"/>
    </source>
</evidence>
<reference evidence="4" key="1">
    <citation type="submission" date="2022-06" db="EMBL/GenBank/DDBJ databases">
        <title>Alkalimarinus sp. nov., isolated from gut of a Alitta virens.</title>
        <authorList>
            <person name="Yang A.I."/>
            <person name="Shin N.-R."/>
        </authorList>
    </citation>
    <scope>NUCLEOTIDE SEQUENCE</scope>
    <source>
        <strain evidence="4">A2M4</strain>
    </source>
</reference>
<proteinExistence type="predicted"/>
<keyword evidence="3 4" id="KW-0560">Oxidoreductase</keyword>
<name>A0ABY6N5S9_9ALTE</name>
<evidence type="ECO:0000256" key="2">
    <source>
        <dbReference type="ARBA" id="ARBA00022573"/>
    </source>
</evidence>
<dbReference type="NCBIfam" id="TIGR00715">
    <property type="entry name" value="precor6x_red"/>
    <property type="match status" value="1"/>
</dbReference>
<dbReference type="PANTHER" id="PTHR36925:SF1">
    <property type="entry name" value="COBALT-PRECORRIN-6A REDUCTASE"/>
    <property type="match status" value="1"/>
</dbReference>
<evidence type="ECO:0000256" key="3">
    <source>
        <dbReference type="ARBA" id="ARBA00023002"/>
    </source>
</evidence>
<dbReference type="GO" id="GO:0016994">
    <property type="term" value="F:precorrin-6A reductase activity"/>
    <property type="evidence" value="ECO:0007669"/>
    <property type="project" value="UniProtKB-EC"/>
</dbReference>
<keyword evidence="2" id="KW-0169">Cobalamin biosynthesis</keyword>